<evidence type="ECO:0000259" key="3">
    <source>
        <dbReference type="PROSITE" id="PS50234"/>
    </source>
</evidence>
<dbReference type="Pfam" id="PF00515">
    <property type="entry name" value="TPR_1"/>
    <property type="match status" value="1"/>
</dbReference>
<dbReference type="Gene3D" id="3.40.50.410">
    <property type="entry name" value="von Willebrand factor, type A domain"/>
    <property type="match status" value="1"/>
</dbReference>
<reference evidence="4" key="1">
    <citation type="submission" date="2018-06" db="EMBL/GenBank/DDBJ databases">
        <authorList>
            <person name="Zhirakovskaya E."/>
        </authorList>
    </citation>
    <scope>NUCLEOTIDE SEQUENCE</scope>
</reference>
<name>A0A3B0VF28_9ZZZZ</name>
<feature type="region of interest" description="Disordered" evidence="1">
    <location>
        <begin position="456"/>
        <end position="586"/>
    </location>
</feature>
<protein>
    <submittedName>
        <fullName evidence="4">Aerotolerance protein BatB / Aerotolerance protein BatC</fullName>
    </submittedName>
</protein>
<proteinExistence type="predicted"/>
<dbReference type="Gene3D" id="1.25.40.10">
    <property type="entry name" value="Tetratricopeptide repeat domain"/>
    <property type="match status" value="1"/>
</dbReference>
<feature type="compositionally biased region" description="Basic and acidic residues" evidence="1">
    <location>
        <begin position="490"/>
        <end position="505"/>
    </location>
</feature>
<dbReference type="SUPFAM" id="SSF48452">
    <property type="entry name" value="TPR-like"/>
    <property type="match status" value="1"/>
</dbReference>
<organism evidence="4">
    <name type="scientific">hydrothermal vent metagenome</name>
    <dbReference type="NCBI Taxonomy" id="652676"/>
    <lineage>
        <taxon>unclassified sequences</taxon>
        <taxon>metagenomes</taxon>
        <taxon>ecological metagenomes</taxon>
    </lineage>
</organism>
<feature type="compositionally biased region" description="Basic and acidic residues" evidence="1">
    <location>
        <begin position="539"/>
        <end position="575"/>
    </location>
</feature>
<dbReference type="InterPro" id="IPR011990">
    <property type="entry name" value="TPR-like_helical_dom_sf"/>
</dbReference>
<feature type="transmembrane region" description="Helical" evidence="2">
    <location>
        <begin position="12"/>
        <end position="32"/>
    </location>
</feature>
<keyword evidence="2" id="KW-0472">Membrane</keyword>
<evidence type="ECO:0000313" key="4">
    <source>
        <dbReference type="EMBL" id="VAW36907.1"/>
    </source>
</evidence>
<evidence type="ECO:0000256" key="2">
    <source>
        <dbReference type="SAM" id="Phobius"/>
    </source>
</evidence>
<sequence length="624" mass="69975">METMTAIFTNLQFIRPMALWSLPVVLFILWYLQRNHGKDDGWAKICDPHLLQAIKIKSAGKGSNWSLLLWPISIIAVLAIAGPAFRKMPTPVIKNQSALVIVLDVSRSMLADDIKPNRLERAKFKINDILDQRKDGQTALVVYAGDAFVVTPLTDDTETIALMLKAIAPDIMPVQGSRVDIALNKAQQLLQQAGYVTGDVLLVGDGVNLNKAQIAAKKLLDNRITTSVLAIGTKEGAPIPTAQGFVKDTAGNIVVPKLQVSALKKLATAGNGRFAQISGNSSDIDYLIPTQVEQNSKSQTDTEDAYDTEKLIDEGPWLVLLLLPLFVLLFRKGLLLALFLVVGLQTPQSSYALTWDDLWLNADQKAAKQLQNGQVDAAFETAKSDNWKATAAFRKKDYTQASELFNDGSADGFYNQGNALAQSGKLQEALEAYNQSLQIRADDEDTLYNKKQVEQALEQQQQNKDQQDQEQNQEQEQQNQEQDQQDQQSGEDKQQDKQDSDGKEQDGEEQSGEENQDQGDNPQQQEQESESESGEMTEEEKKQQQQQEKELAQEDEKAAEQEAKERQQQEVKLTPEELAENAENKEAIEQWLRRIPDDPGGLLRRKFYYQYNQQNHKPDETDDW</sequence>
<keyword evidence="2" id="KW-1133">Transmembrane helix</keyword>
<dbReference type="Pfam" id="PF13519">
    <property type="entry name" value="VWA_2"/>
    <property type="match status" value="1"/>
</dbReference>
<dbReference type="EMBL" id="UOEW01000154">
    <property type="protein sequence ID" value="VAW36907.1"/>
    <property type="molecule type" value="Genomic_DNA"/>
</dbReference>
<dbReference type="InterPro" id="IPR002035">
    <property type="entry name" value="VWF_A"/>
</dbReference>
<accession>A0A3B0VF28</accession>
<dbReference type="InterPro" id="IPR019734">
    <property type="entry name" value="TPR_rpt"/>
</dbReference>
<feature type="domain" description="VWFA" evidence="3">
    <location>
        <begin position="98"/>
        <end position="292"/>
    </location>
</feature>
<dbReference type="PROSITE" id="PS50005">
    <property type="entry name" value="TPR"/>
    <property type="match status" value="1"/>
</dbReference>
<dbReference type="AlphaFoldDB" id="A0A3B0VF28"/>
<dbReference type="PANTHER" id="PTHR22550:SF14">
    <property type="entry name" value="VWFA DOMAIN-CONTAINING PROTEIN"/>
    <property type="match status" value="1"/>
</dbReference>
<dbReference type="SUPFAM" id="SSF53300">
    <property type="entry name" value="vWA-like"/>
    <property type="match status" value="1"/>
</dbReference>
<evidence type="ECO:0000256" key="1">
    <source>
        <dbReference type="SAM" id="MobiDB-lite"/>
    </source>
</evidence>
<feature type="transmembrane region" description="Helical" evidence="2">
    <location>
        <begin position="67"/>
        <end position="85"/>
    </location>
</feature>
<dbReference type="InterPro" id="IPR036465">
    <property type="entry name" value="vWFA_dom_sf"/>
</dbReference>
<dbReference type="PANTHER" id="PTHR22550">
    <property type="entry name" value="SPORE GERMINATION PROTEIN"/>
    <property type="match status" value="1"/>
</dbReference>
<dbReference type="SMART" id="SM00028">
    <property type="entry name" value="TPR"/>
    <property type="match status" value="1"/>
</dbReference>
<keyword evidence="2" id="KW-0812">Transmembrane</keyword>
<gene>
    <name evidence="4" type="ORF">MNBD_GAMMA01-2158</name>
</gene>
<dbReference type="SMART" id="SM00327">
    <property type="entry name" value="VWA"/>
    <property type="match status" value="1"/>
</dbReference>
<dbReference type="PROSITE" id="PS50234">
    <property type="entry name" value="VWFA"/>
    <property type="match status" value="1"/>
</dbReference>
<dbReference type="InterPro" id="IPR050768">
    <property type="entry name" value="UPF0353/GerABKA_families"/>
</dbReference>
<feature type="compositionally biased region" description="Low complexity" evidence="1">
    <location>
        <begin position="458"/>
        <end position="488"/>
    </location>
</feature>
<feature type="compositionally biased region" description="Acidic residues" evidence="1">
    <location>
        <begin position="506"/>
        <end position="517"/>
    </location>
</feature>
<feature type="compositionally biased region" description="Acidic residues" evidence="1">
    <location>
        <begin position="527"/>
        <end position="538"/>
    </location>
</feature>